<gene>
    <name evidence="2" type="ORF">BWR18_06665</name>
</gene>
<reference evidence="2 3" key="1">
    <citation type="submission" date="2017-01" db="EMBL/GenBank/DDBJ databases">
        <title>Complete genome of Tateyamaria omphalii DOK1-4 isolated from seawater in Dokdo.</title>
        <authorList>
            <person name="Kim J.H."/>
            <person name="Chi W.-J."/>
        </authorList>
    </citation>
    <scope>NUCLEOTIDE SEQUENCE [LARGE SCALE GENOMIC DNA]</scope>
    <source>
        <strain evidence="2 3">DOK1-4</strain>
    </source>
</reference>
<proteinExistence type="predicted"/>
<evidence type="ECO:0000256" key="1">
    <source>
        <dbReference type="SAM" id="Phobius"/>
    </source>
</evidence>
<name>A0A1P8MTN1_9RHOB</name>
<sequence>MLRFYTFLCLFAPLMWLNLLAIAWDTDLDLDAGRITLVIWIGAVVVLAAPHVLEMLYPTEIGERYARGAWTRVLSRIGVFLAVVLLFADPFELQNLASSWFSSNATNEVVDDPLPTFEPSIRPTFSGDTSLPVVPVLEPIVILEDTFWSVTSTILYMFLVVVFAAVCWRAYLIVQTWRTVPETQPSSAWDTLGLTENRRFVAERLHRRAQMHKTRGGLLLILIFCLIGLGINLYFTAGDLVSSDVSRDPLEQTLQLQSRLLTSEADLAGEMARIEERRDRIYGVLVAIGIENAQRPATPSEPLVFDPGVCSFRASVASSTGAQVNERFQLRMSQWDDLMGDTVFCNEEIDVSALLREDANLRDAHVENDIQLQTVRDAQNGIRGYLTDKMDVLVSPPTPPEGFLTQQLLASGLTRFGILFVIIYLVQILVGIYRYSMRQAEFFESRAASLVLATDTDADMARWRDEFISPQIDFGAPPRSPMHFFERIAGRRSQKDAE</sequence>
<organism evidence="2 3">
    <name type="scientific">Tateyamaria omphalii</name>
    <dbReference type="NCBI Taxonomy" id="299262"/>
    <lineage>
        <taxon>Bacteria</taxon>
        <taxon>Pseudomonadati</taxon>
        <taxon>Pseudomonadota</taxon>
        <taxon>Alphaproteobacteria</taxon>
        <taxon>Rhodobacterales</taxon>
        <taxon>Roseobacteraceae</taxon>
        <taxon>Tateyamaria</taxon>
    </lineage>
</organism>
<evidence type="ECO:0000313" key="2">
    <source>
        <dbReference type="EMBL" id="APX11395.1"/>
    </source>
</evidence>
<keyword evidence="1" id="KW-0472">Membrane</keyword>
<dbReference type="OrthoDB" id="8851297at2"/>
<evidence type="ECO:0000313" key="3">
    <source>
        <dbReference type="Proteomes" id="UP000186336"/>
    </source>
</evidence>
<keyword evidence="3" id="KW-1185">Reference proteome</keyword>
<keyword evidence="1" id="KW-0812">Transmembrane</keyword>
<dbReference type="Proteomes" id="UP000186336">
    <property type="component" value="Chromosome"/>
</dbReference>
<feature type="transmembrane region" description="Helical" evidence="1">
    <location>
        <begin position="37"/>
        <end position="57"/>
    </location>
</feature>
<protein>
    <submittedName>
        <fullName evidence="2">Uncharacterized protein</fullName>
    </submittedName>
</protein>
<feature type="transmembrane region" description="Helical" evidence="1">
    <location>
        <begin position="416"/>
        <end position="436"/>
    </location>
</feature>
<dbReference type="AlphaFoldDB" id="A0A1P8MTN1"/>
<accession>A0A1P8MTN1</accession>
<feature type="transmembrane region" description="Helical" evidence="1">
    <location>
        <begin position="217"/>
        <end position="237"/>
    </location>
</feature>
<dbReference type="RefSeq" id="WP_076627257.1">
    <property type="nucleotide sequence ID" value="NZ_CP019312.1"/>
</dbReference>
<dbReference type="EMBL" id="CP019312">
    <property type="protein sequence ID" value="APX11395.1"/>
    <property type="molecule type" value="Genomic_DNA"/>
</dbReference>
<feature type="transmembrane region" description="Helical" evidence="1">
    <location>
        <begin position="69"/>
        <end position="88"/>
    </location>
</feature>
<dbReference type="KEGG" id="tom:BWR18_06665"/>
<keyword evidence="1" id="KW-1133">Transmembrane helix</keyword>
<feature type="transmembrane region" description="Helical" evidence="1">
    <location>
        <begin position="154"/>
        <end position="174"/>
    </location>
</feature>